<dbReference type="EMBL" id="BPLQ01013776">
    <property type="protein sequence ID" value="GIY74733.1"/>
    <property type="molecule type" value="Genomic_DNA"/>
</dbReference>
<organism evidence="2 3">
    <name type="scientific">Caerostris darwini</name>
    <dbReference type="NCBI Taxonomy" id="1538125"/>
    <lineage>
        <taxon>Eukaryota</taxon>
        <taxon>Metazoa</taxon>
        <taxon>Ecdysozoa</taxon>
        <taxon>Arthropoda</taxon>
        <taxon>Chelicerata</taxon>
        <taxon>Arachnida</taxon>
        <taxon>Araneae</taxon>
        <taxon>Araneomorphae</taxon>
        <taxon>Entelegynae</taxon>
        <taxon>Araneoidea</taxon>
        <taxon>Araneidae</taxon>
        <taxon>Caerostris</taxon>
    </lineage>
</organism>
<proteinExistence type="predicted"/>
<evidence type="ECO:0000313" key="3">
    <source>
        <dbReference type="Proteomes" id="UP001054837"/>
    </source>
</evidence>
<name>A0AAV4VZ46_9ARAC</name>
<comment type="caution">
    <text evidence="2">The sequence shown here is derived from an EMBL/GenBank/DDBJ whole genome shotgun (WGS) entry which is preliminary data.</text>
</comment>
<dbReference type="AlphaFoldDB" id="A0AAV4VZ46"/>
<accession>A0AAV4VZ46</accession>
<evidence type="ECO:0000313" key="2">
    <source>
        <dbReference type="EMBL" id="GIY74733.1"/>
    </source>
</evidence>
<feature type="region of interest" description="Disordered" evidence="1">
    <location>
        <begin position="22"/>
        <end position="41"/>
    </location>
</feature>
<dbReference type="Proteomes" id="UP001054837">
    <property type="component" value="Unassembled WGS sequence"/>
</dbReference>
<protein>
    <submittedName>
        <fullName evidence="2">Uncharacterized protein</fullName>
    </submittedName>
</protein>
<gene>
    <name evidence="2" type="ORF">CDAR_66821</name>
</gene>
<reference evidence="2 3" key="1">
    <citation type="submission" date="2021-06" db="EMBL/GenBank/DDBJ databases">
        <title>Caerostris darwini draft genome.</title>
        <authorList>
            <person name="Kono N."/>
            <person name="Arakawa K."/>
        </authorList>
    </citation>
    <scope>NUCLEOTIDE SEQUENCE [LARGE SCALE GENOMIC DNA]</scope>
</reference>
<evidence type="ECO:0000256" key="1">
    <source>
        <dbReference type="SAM" id="MobiDB-lite"/>
    </source>
</evidence>
<sequence>MGKEPTLPFRPITRSRHLTKGNASILSLGPPPSALAEGKDRVSTEHVRKETKVKAKVYEAESITPPFPSRRFSVVTINNVFMRESFQRKRKDREDAVSGELSMLIKTPEIKLREIVLDEGGQLEKYRLKSICQITVSITNETPQHKRKALLKLIPVVDEVFSKLNVDEMDPLRKTPSGKRYLIAIMCLISRYPDAIPALAISSASVIDFLL</sequence>
<keyword evidence="3" id="KW-1185">Reference proteome</keyword>